<dbReference type="AlphaFoldDB" id="A0A8X6IZ43"/>
<protein>
    <submittedName>
        <fullName evidence="2">Uncharacterized protein</fullName>
    </submittedName>
</protein>
<dbReference type="Proteomes" id="UP000887116">
    <property type="component" value="Unassembled WGS sequence"/>
</dbReference>
<keyword evidence="3" id="KW-1185">Reference proteome</keyword>
<reference evidence="2" key="1">
    <citation type="submission" date="2020-07" db="EMBL/GenBank/DDBJ databases">
        <title>Multicomponent nature underlies the extraordinary mechanical properties of spider dragline silk.</title>
        <authorList>
            <person name="Kono N."/>
            <person name="Nakamura H."/>
            <person name="Mori M."/>
            <person name="Yoshida Y."/>
            <person name="Ohtoshi R."/>
            <person name="Malay A.D."/>
            <person name="Moran D.A.P."/>
            <person name="Tomita M."/>
            <person name="Numata K."/>
            <person name="Arakawa K."/>
        </authorList>
    </citation>
    <scope>NUCLEOTIDE SEQUENCE</scope>
</reference>
<name>A0A8X6IZ43_TRICU</name>
<accession>A0A8X6IZ43</accession>
<dbReference type="EMBL" id="BMAO01007138">
    <property type="protein sequence ID" value="GFR13905.1"/>
    <property type="molecule type" value="Genomic_DNA"/>
</dbReference>
<sequence>MPQHLPPGGASTDGAETASFSGKMGIPPPSSLITPGHAPYVCNHPLRTRGLLLSEKAAATRHMSHLNGERQALQPNRRVALAYI</sequence>
<proteinExistence type="predicted"/>
<evidence type="ECO:0000313" key="2">
    <source>
        <dbReference type="EMBL" id="GFR13905.1"/>
    </source>
</evidence>
<comment type="caution">
    <text evidence="2">The sequence shown here is derived from an EMBL/GenBank/DDBJ whole genome shotgun (WGS) entry which is preliminary data.</text>
</comment>
<evidence type="ECO:0000256" key="1">
    <source>
        <dbReference type="SAM" id="MobiDB-lite"/>
    </source>
</evidence>
<organism evidence="2 3">
    <name type="scientific">Trichonephila clavata</name>
    <name type="common">Joro spider</name>
    <name type="synonym">Nephila clavata</name>
    <dbReference type="NCBI Taxonomy" id="2740835"/>
    <lineage>
        <taxon>Eukaryota</taxon>
        <taxon>Metazoa</taxon>
        <taxon>Ecdysozoa</taxon>
        <taxon>Arthropoda</taxon>
        <taxon>Chelicerata</taxon>
        <taxon>Arachnida</taxon>
        <taxon>Araneae</taxon>
        <taxon>Araneomorphae</taxon>
        <taxon>Entelegynae</taxon>
        <taxon>Araneoidea</taxon>
        <taxon>Nephilidae</taxon>
        <taxon>Trichonephila</taxon>
    </lineage>
</organism>
<evidence type="ECO:0000313" key="3">
    <source>
        <dbReference type="Proteomes" id="UP000887116"/>
    </source>
</evidence>
<feature type="region of interest" description="Disordered" evidence="1">
    <location>
        <begin position="1"/>
        <end position="31"/>
    </location>
</feature>
<gene>
    <name evidence="2" type="ORF">TNCT_19461</name>
</gene>